<evidence type="ECO:0000259" key="9">
    <source>
        <dbReference type="PROSITE" id="PS50928"/>
    </source>
</evidence>
<dbReference type="InterPro" id="IPR008462">
    <property type="entry name" value="CsbD"/>
</dbReference>
<dbReference type="Gene3D" id="1.10.3720.10">
    <property type="entry name" value="MetI-like"/>
    <property type="match status" value="1"/>
</dbReference>
<proteinExistence type="inferred from homology"/>
<evidence type="ECO:0000256" key="2">
    <source>
        <dbReference type="ARBA" id="ARBA00004167"/>
    </source>
</evidence>
<dbReference type="CDD" id="cd16145">
    <property type="entry name" value="ARS_like"/>
    <property type="match status" value="1"/>
</dbReference>
<dbReference type="EMBL" id="CAXAMM010015891">
    <property type="protein sequence ID" value="CAK9037444.1"/>
    <property type="molecule type" value="Genomic_DNA"/>
</dbReference>
<keyword evidence="5 7" id="KW-1133">Transmembrane helix</keyword>
<dbReference type="CDD" id="cd06261">
    <property type="entry name" value="TM_PBP2"/>
    <property type="match status" value="1"/>
</dbReference>
<dbReference type="SUPFAM" id="SSF53649">
    <property type="entry name" value="Alkaline phosphatase-like"/>
    <property type="match status" value="1"/>
</dbReference>
<dbReference type="InterPro" id="IPR017850">
    <property type="entry name" value="Alkaline_phosphatase_core_sf"/>
</dbReference>
<dbReference type="InterPro" id="IPR007343">
    <property type="entry name" value="Uncharacterised_pept_Zn_put"/>
</dbReference>
<protein>
    <submittedName>
        <fullName evidence="10">Uncharacterized protein YpfJ</fullName>
    </submittedName>
</protein>
<evidence type="ECO:0000256" key="3">
    <source>
        <dbReference type="ARBA" id="ARBA00009129"/>
    </source>
</evidence>
<dbReference type="Gene3D" id="3.40.720.10">
    <property type="entry name" value="Alkaline Phosphatase, subunit A"/>
    <property type="match status" value="1"/>
</dbReference>
<feature type="transmembrane region" description="Helical" evidence="7">
    <location>
        <begin position="256"/>
        <end position="274"/>
    </location>
</feature>
<evidence type="ECO:0000256" key="6">
    <source>
        <dbReference type="ARBA" id="ARBA00023136"/>
    </source>
</evidence>
<keyword evidence="4 7" id="KW-0812">Transmembrane</keyword>
<dbReference type="InterPro" id="IPR036629">
    <property type="entry name" value="YjbJ_sf"/>
</dbReference>
<dbReference type="InterPro" id="IPR001478">
    <property type="entry name" value="PDZ"/>
</dbReference>
<comment type="subcellular location">
    <subcellularLocation>
        <location evidence="1">Membrane</location>
        <topology evidence="1">Multi-pass membrane protein</topology>
    </subcellularLocation>
    <subcellularLocation>
        <location evidence="2">Membrane</location>
        <topology evidence="2">Single-pass membrane protein</topology>
    </subcellularLocation>
</comment>
<feature type="transmembrane region" description="Helical" evidence="7">
    <location>
        <begin position="1137"/>
        <end position="1158"/>
    </location>
</feature>
<organism evidence="10 11">
    <name type="scientific">Durusdinium trenchii</name>
    <dbReference type="NCBI Taxonomy" id="1381693"/>
    <lineage>
        <taxon>Eukaryota</taxon>
        <taxon>Sar</taxon>
        <taxon>Alveolata</taxon>
        <taxon>Dinophyceae</taxon>
        <taxon>Suessiales</taxon>
        <taxon>Symbiodiniaceae</taxon>
        <taxon>Durusdinium</taxon>
    </lineage>
</organism>
<dbReference type="Pfam" id="PF00884">
    <property type="entry name" value="Sulfatase"/>
    <property type="match status" value="1"/>
</dbReference>
<gene>
    <name evidence="10" type="ORF">SCF082_LOCUS22154</name>
</gene>
<accession>A0ABP0LFT2</accession>
<evidence type="ECO:0000256" key="7">
    <source>
        <dbReference type="SAM" id="Phobius"/>
    </source>
</evidence>
<dbReference type="Pfam" id="PF04228">
    <property type="entry name" value="Zn_peptidase"/>
    <property type="match status" value="1"/>
</dbReference>
<comment type="similarity">
    <text evidence="3">Belongs to the UPF0337 (CsbD) family.</text>
</comment>
<feature type="transmembrane region" description="Helical" evidence="7">
    <location>
        <begin position="653"/>
        <end position="673"/>
    </location>
</feature>
<name>A0ABP0LFT2_9DINO</name>
<feature type="domain" description="ABC transmembrane type-1" evidence="9">
    <location>
        <begin position="961"/>
        <end position="1158"/>
    </location>
</feature>
<feature type="transmembrane region" description="Helical" evidence="7">
    <location>
        <begin position="326"/>
        <end position="344"/>
    </location>
</feature>
<dbReference type="PANTHER" id="PTHR30168:SF0">
    <property type="entry name" value="INNER MEMBRANE PROTEIN"/>
    <property type="match status" value="1"/>
</dbReference>
<dbReference type="SMART" id="SM00228">
    <property type="entry name" value="PDZ"/>
    <property type="match status" value="3"/>
</dbReference>
<dbReference type="Gene3D" id="2.30.42.10">
    <property type="match status" value="3"/>
</dbReference>
<dbReference type="Proteomes" id="UP001642464">
    <property type="component" value="Unassembled WGS sequence"/>
</dbReference>
<dbReference type="Gene3D" id="1.10.1470.10">
    <property type="entry name" value="YjbJ"/>
    <property type="match status" value="1"/>
</dbReference>
<dbReference type="PANTHER" id="PTHR30168">
    <property type="entry name" value="PUTATIVE MEMBRANE PROTEIN YPFJ"/>
    <property type="match status" value="1"/>
</dbReference>
<comment type="caution">
    <text evidence="10">The sequence shown here is derived from an EMBL/GenBank/DDBJ whole genome shotgun (WGS) entry which is preliminary data.</text>
</comment>
<feature type="transmembrane region" description="Helical" evidence="7">
    <location>
        <begin position="961"/>
        <end position="987"/>
    </location>
</feature>
<feature type="transmembrane region" description="Helical" evidence="7">
    <location>
        <begin position="917"/>
        <end position="935"/>
    </location>
</feature>
<dbReference type="InterPro" id="IPR000917">
    <property type="entry name" value="Sulfatase_N"/>
</dbReference>
<dbReference type="InterPro" id="IPR035906">
    <property type="entry name" value="MetI-like_sf"/>
</dbReference>
<feature type="domain" description="PDZ" evidence="8">
    <location>
        <begin position="373"/>
        <end position="412"/>
    </location>
</feature>
<evidence type="ECO:0000259" key="8">
    <source>
        <dbReference type="PROSITE" id="PS50106"/>
    </source>
</evidence>
<feature type="transmembrane region" description="Helical" evidence="7">
    <location>
        <begin position="217"/>
        <end position="244"/>
    </location>
</feature>
<dbReference type="SUPFAM" id="SSF50156">
    <property type="entry name" value="PDZ domain-like"/>
    <property type="match status" value="3"/>
</dbReference>
<reference evidence="10 11" key="1">
    <citation type="submission" date="2024-02" db="EMBL/GenBank/DDBJ databases">
        <authorList>
            <person name="Chen Y."/>
            <person name="Shah S."/>
            <person name="Dougan E. K."/>
            <person name="Thang M."/>
            <person name="Chan C."/>
        </authorList>
    </citation>
    <scope>NUCLEOTIDE SEQUENCE [LARGE SCALE GENOMIC DNA]</scope>
</reference>
<keyword evidence="11" id="KW-1185">Reference proteome</keyword>
<dbReference type="Pfam" id="PF00528">
    <property type="entry name" value="BPD_transp_1"/>
    <property type="match status" value="1"/>
</dbReference>
<dbReference type="InterPro" id="IPR036034">
    <property type="entry name" value="PDZ_sf"/>
</dbReference>
<evidence type="ECO:0000313" key="10">
    <source>
        <dbReference type="EMBL" id="CAK9037444.1"/>
    </source>
</evidence>
<evidence type="ECO:0000313" key="11">
    <source>
        <dbReference type="Proteomes" id="UP001642464"/>
    </source>
</evidence>
<feature type="transmembrane region" description="Helical" evidence="7">
    <location>
        <begin position="1035"/>
        <end position="1058"/>
    </location>
</feature>
<feature type="domain" description="PDZ" evidence="8">
    <location>
        <begin position="457"/>
        <end position="539"/>
    </location>
</feature>
<dbReference type="Pfam" id="PF13180">
    <property type="entry name" value="PDZ_2"/>
    <property type="match status" value="1"/>
</dbReference>
<evidence type="ECO:0000256" key="1">
    <source>
        <dbReference type="ARBA" id="ARBA00004141"/>
    </source>
</evidence>
<dbReference type="SUPFAM" id="SSF161098">
    <property type="entry name" value="MetI-like"/>
    <property type="match status" value="1"/>
</dbReference>
<evidence type="ECO:0000256" key="5">
    <source>
        <dbReference type="ARBA" id="ARBA00022989"/>
    </source>
</evidence>
<dbReference type="Pfam" id="PF05532">
    <property type="entry name" value="CsbD"/>
    <property type="match status" value="1"/>
</dbReference>
<dbReference type="Pfam" id="PF17820">
    <property type="entry name" value="PDZ_6"/>
    <property type="match status" value="1"/>
</dbReference>
<sequence length="1553" mass="168633">MATQEQIQGGWTELKGKVKEAWGQLNDDELKQFQGTLEQFVGWIQQKTGQTQGEVERCLADLEKRFRPVLQQVTDTAREYYGHAMDSSGEAVERVKGELEAQHAKAEQLVRRRPVESVAVAFGYVLVPSKKPGPVQLTDEQIKELADAGKLQIVHQPKSTQNTSVAQQAVLALGTVDAKSQSKHSSRHLVRNMLELGELQLMLLRADAAAATKATRIAALCVAVAICLLLAAAPVLLLSLAAWLETAFEFSRAASLGLAGGAAAALAVVLILSARSAVNHGLSMLSQTVDELVQNIECVKRGLADPHDDEDLVDYIHEYARQKPQVVALWCLGVGFVLGDWFTVLPEEDKADTQAGRTPAEVDAYGMSCKAVLAGGRLGLEVQKVADSGPAHEAGLQTGDVIVGINQRPLTSAADLRHATSKDGAINLIVIDVNSGRVASVEMPADAPTTERTADDDAKLAEERILKTLGLTVEKPETPAAQGVVVRSVQPASGGAGAGIEPGDVIVGVGNQRVASLQDLADAIPDTPRRLTVLVKDVRTGRDVPVEVKSAGIAAAETPRTRRPTPPANTRPATGGLGVHGELTFYNAEAAVRVAAVDRDSPADRAGIREGMILLSADGKPLLHPKDLQAIADSRGRRESTNVEDRRKMSPKAVGLGGGLIGLLVVLAIAFLGGDPQQAAKVMDDFNLGPNEQRAGDQEFTKAEEEMAKFVRIVLAETEDVWTQLFKERDAEYTQPTLVLFTDRVQSACGFASAATGPFYCPADEKVYLDLSFFDQMKHRFKAPGDFAQAYVVAHEIGHHVQNLLGISDKVQAMRARMTQEEYNKLSVRMELQADYLAGVWAHHAQKNWQVLEEGDIKEAINAATAIGDDRLQRQAQGYVVPESFTHGTSEQRVRWFYKGLQSGDMLGGNTFDADQFTYLLLIAAMLLADAVYLVDPPGDEGATGHAILRSLADPYIQHSIWLSLVSTTITAILSLLFAVPIGYLFSRHQFWGKNFLDATLDIPFVLPPLVVGLSLLILFQYFDESIRSRVVYEVPAVILAQFVVSCALAVRVMRATFDQIEPRLEQVAQTLGCNRSQAFALVVLPETVPGLITAGTLAWARALGEFGPLLVFAGATRGKTEVLSTTVFLELSIGNLPGAVAVSLLMIAMAFVVLVIAQPDRPNIIFILADDLGYGDLGCFGQQHFETPHLDQMAQDGMKLTQHYSGSTVCAPSRACLLTGRHTGHVYQRFNGNVEFREDPQDQTVASLLKQAGYHTAMIGKSGLSCNSDDGALPNRKGFDHFFGYISHGAAHRYYPKSLYRNGAEVLYPNNHGKEGDQYSGDLFLADTLDYLELHAGQPFFLHLSLQQPHADLSVPDEWKEPFIDKFQDKPFPGDHYRAEPHPKATFAGMVTYLDDTVGKVRAKLDELGIADNTLIVFSSDNGPMSEGGWDRSNFNSGGPLRGGKRDLYEGGVRVPTIACWPGKVAAGSESSHVSAFWDFLPTACDAAGIDTPEDLDGISYLPTLLGEGEQPEHEYLYWEFYERGGKQAVRWGDWKGVRLNVNKAANGPLEL</sequence>
<keyword evidence="6 7" id="KW-0472">Membrane</keyword>
<dbReference type="Pfam" id="PF07332">
    <property type="entry name" value="Phage_holin_3_6"/>
    <property type="match status" value="1"/>
</dbReference>
<feature type="transmembrane region" description="Helical" evidence="7">
    <location>
        <begin position="999"/>
        <end position="1023"/>
    </location>
</feature>
<evidence type="ECO:0000256" key="4">
    <source>
        <dbReference type="ARBA" id="ARBA00022692"/>
    </source>
</evidence>
<dbReference type="SUPFAM" id="SSF69047">
    <property type="entry name" value="Hypothetical protein YjbJ"/>
    <property type="match status" value="1"/>
</dbReference>
<dbReference type="PROSITE" id="PS50106">
    <property type="entry name" value="PDZ"/>
    <property type="match status" value="2"/>
</dbReference>
<dbReference type="InterPro" id="IPR000515">
    <property type="entry name" value="MetI-like"/>
</dbReference>
<dbReference type="InterPro" id="IPR009937">
    <property type="entry name" value="Phage_holin_3_6"/>
</dbReference>
<dbReference type="InterPro" id="IPR041489">
    <property type="entry name" value="PDZ_6"/>
</dbReference>
<dbReference type="PROSITE" id="PS50928">
    <property type="entry name" value="ABC_TM1"/>
    <property type="match status" value="1"/>
</dbReference>